<reference evidence="5 6" key="1">
    <citation type="submission" date="2016-10" db="EMBL/GenBank/DDBJ databases">
        <authorList>
            <person name="de Groot N.N."/>
        </authorList>
    </citation>
    <scope>NUCLEOTIDE SEQUENCE [LARGE SCALE GENOMIC DNA]</scope>
    <source>
        <strain evidence="5 6">DSM 17925</strain>
    </source>
</reference>
<dbReference type="GO" id="GO:0046872">
    <property type="term" value="F:metal ion binding"/>
    <property type="evidence" value="ECO:0007669"/>
    <property type="project" value="UniProtKB-KW"/>
</dbReference>
<name>A0A1I0MJ13_9RHOB</name>
<dbReference type="STRING" id="364200.SAMN04488515_0048"/>
<dbReference type="RefSeq" id="WP_089988827.1">
    <property type="nucleotide sequence ID" value="NZ_FOIZ01000001.1"/>
</dbReference>
<evidence type="ECO:0000259" key="4">
    <source>
        <dbReference type="PROSITE" id="PS50970"/>
    </source>
</evidence>
<evidence type="ECO:0000256" key="1">
    <source>
        <dbReference type="ARBA" id="ARBA00022603"/>
    </source>
</evidence>
<evidence type="ECO:0000313" key="6">
    <source>
        <dbReference type="Proteomes" id="UP000199167"/>
    </source>
</evidence>
<dbReference type="PANTHER" id="PTHR11103:SF18">
    <property type="entry name" value="SLR1189 PROTEIN"/>
    <property type="match status" value="1"/>
</dbReference>
<keyword evidence="1 3" id="KW-0489">Methyltransferase</keyword>
<dbReference type="SUPFAM" id="SSF82282">
    <property type="entry name" value="Homocysteine S-methyltransferase"/>
    <property type="match status" value="1"/>
</dbReference>
<feature type="binding site" evidence="3">
    <location>
        <position position="286"/>
    </location>
    <ligand>
        <name>Zn(2+)</name>
        <dbReference type="ChEBI" id="CHEBI:29105"/>
    </ligand>
</feature>
<feature type="binding site" evidence="3">
    <location>
        <position position="221"/>
    </location>
    <ligand>
        <name>Zn(2+)</name>
        <dbReference type="ChEBI" id="CHEBI:29105"/>
    </ligand>
</feature>
<protein>
    <submittedName>
        <fullName evidence="5">Homocysteine S-methyltransferase</fullName>
    </submittedName>
</protein>
<keyword evidence="6" id="KW-1185">Reference proteome</keyword>
<proteinExistence type="predicted"/>
<feature type="domain" description="Hcy-binding" evidence="4">
    <location>
        <begin position="1"/>
        <end position="301"/>
    </location>
</feature>
<dbReference type="InterPro" id="IPR036589">
    <property type="entry name" value="HCY_dom_sf"/>
</dbReference>
<evidence type="ECO:0000256" key="2">
    <source>
        <dbReference type="ARBA" id="ARBA00022679"/>
    </source>
</evidence>
<keyword evidence="3" id="KW-0479">Metal-binding</keyword>
<keyword evidence="3" id="KW-0862">Zinc</keyword>
<evidence type="ECO:0000313" key="5">
    <source>
        <dbReference type="EMBL" id="SEV88327.1"/>
    </source>
</evidence>
<accession>A0A1I0MJ13</accession>
<gene>
    <name evidence="5" type="ORF">SAMN04488515_0048</name>
</gene>
<comment type="cofactor">
    <cofactor evidence="3">
        <name>Zn(2+)</name>
        <dbReference type="ChEBI" id="CHEBI:29105"/>
    </cofactor>
</comment>
<dbReference type="PROSITE" id="PS50970">
    <property type="entry name" value="HCY"/>
    <property type="match status" value="1"/>
</dbReference>
<evidence type="ECO:0000256" key="3">
    <source>
        <dbReference type="PROSITE-ProRule" id="PRU00333"/>
    </source>
</evidence>
<feature type="binding site" evidence="3">
    <location>
        <position position="287"/>
    </location>
    <ligand>
        <name>Zn(2+)</name>
        <dbReference type="ChEBI" id="CHEBI:29105"/>
    </ligand>
</feature>
<dbReference type="InterPro" id="IPR003726">
    <property type="entry name" value="HCY_dom"/>
</dbReference>
<keyword evidence="2 3" id="KW-0808">Transferase</keyword>
<dbReference type="GO" id="GO:0008168">
    <property type="term" value="F:methyltransferase activity"/>
    <property type="evidence" value="ECO:0007669"/>
    <property type="project" value="UniProtKB-UniRule"/>
</dbReference>
<sequence length="305" mass="32916">MTLLPHQSDKRFVVWTGMETDLIFNQGIDLPGFASFPLLEKEDTRLLLADYVKRQIDLAARHGIGTILESVTWMANADRARALGYNEQGLITVNRDAIGFLAEIRSEHDTSNVLISANIGPRRDAYTADQTMSPDDAESYHAAQIASLIGTEIDLLSAYTLSNSPEAIGIARAANKLSIPCVIAFTVETDGRLPSGQQLDDAIAQTDAATNTSPVYYMINCAHPDHFADKLSGNTRIRGVVVNASRCSHAELDEATQLDDGDPVELAEQVAGLLRAHPALGVFGGCCGTDLRHLDAMAKRVGAIQ</sequence>
<dbReference type="EMBL" id="FOIZ01000001">
    <property type="protein sequence ID" value="SEV88327.1"/>
    <property type="molecule type" value="Genomic_DNA"/>
</dbReference>
<dbReference type="PANTHER" id="PTHR11103">
    <property type="entry name" value="SLR1189 PROTEIN"/>
    <property type="match status" value="1"/>
</dbReference>
<dbReference type="Pfam" id="PF02574">
    <property type="entry name" value="S-methyl_trans"/>
    <property type="match status" value="1"/>
</dbReference>
<dbReference type="Proteomes" id="UP000199167">
    <property type="component" value="Unassembled WGS sequence"/>
</dbReference>
<dbReference type="Gene3D" id="3.20.20.330">
    <property type="entry name" value="Homocysteine-binding-like domain"/>
    <property type="match status" value="1"/>
</dbReference>
<dbReference type="AlphaFoldDB" id="A0A1I0MJ13"/>
<organism evidence="5 6">
    <name type="scientific">Cognatiyoonia koreensis</name>
    <dbReference type="NCBI Taxonomy" id="364200"/>
    <lineage>
        <taxon>Bacteria</taxon>
        <taxon>Pseudomonadati</taxon>
        <taxon>Pseudomonadota</taxon>
        <taxon>Alphaproteobacteria</taxon>
        <taxon>Rhodobacterales</taxon>
        <taxon>Paracoccaceae</taxon>
        <taxon>Cognatiyoonia</taxon>
    </lineage>
</organism>
<dbReference type="GO" id="GO:0032259">
    <property type="term" value="P:methylation"/>
    <property type="evidence" value="ECO:0007669"/>
    <property type="project" value="UniProtKB-KW"/>
</dbReference>
<dbReference type="OrthoDB" id="9803687at2"/>